<dbReference type="EMBL" id="CM001436">
    <property type="protein sequence ID" value="EHQ34541.1"/>
    <property type="molecule type" value="Genomic_DNA"/>
</dbReference>
<evidence type="ECO:0000313" key="1">
    <source>
        <dbReference type="EMBL" id="EHQ34541.1"/>
    </source>
</evidence>
<keyword evidence="2" id="KW-1185">Reference proteome</keyword>
<dbReference type="Proteomes" id="UP000005741">
    <property type="component" value="Chromosome"/>
</dbReference>
<organism evidence="1 2">
    <name type="scientific">Methanoplanus limicola DSM 2279</name>
    <dbReference type="NCBI Taxonomy" id="937775"/>
    <lineage>
        <taxon>Archaea</taxon>
        <taxon>Methanobacteriati</taxon>
        <taxon>Methanobacteriota</taxon>
        <taxon>Stenosarchaea group</taxon>
        <taxon>Methanomicrobia</taxon>
        <taxon>Methanomicrobiales</taxon>
        <taxon>Methanomicrobiaceae</taxon>
        <taxon>Methanoplanus</taxon>
    </lineage>
</organism>
<reference evidence="1 2" key="1">
    <citation type="submission" date="2011-10" db="EMBL/GenBank/DDBJ databases">
        <title>The Improved High-Quality Draft genome of Methanoplanus limicola DSM 2279.</title>
        <authorList>
            <consortium name="US DOE Joint Genome Institute (JGI-PGF)"/>
            <person name="Lucas S."/>
            <person name="Copeland A."/>
            <person name="Lapidus A."/>
            <person name="Glavina del Rio T."/>
            <person name="Dalin E."/>
            <person name="Tice H."/>
            <person name="Bruce D."/>
            <person name="Goodwin L."/>
            <person name="Pitluck S."/>
            <person name="Peters L."/>
            <person name="Mikhailova N."/>
            <person name="Lu M."/>
            <person name="Kyrpides N."/>
            <person name="Mavromatis K."/>
            <person name="Ivanova N."/>
            <person name="Markowitz V."/>
            <person name="Cheng J.-F."/>
            <person name="Hugenholtz P."/>
            <person name="Woyke T."/>
            <person name="Wu D."/>
            <person name="Wirth R."/>
            <person name="Brambilla E.-M."/>
            <person name="Klenk H.-P."/>
            <person name="Eisen J.A."/>
        </authorList>
    </citation>
    <scope>NUCLEOTIDE SEQUENCE [LARGE SCALE GENOMIC DNA]</scope>
    <source>
        <strain evidence="1 2">DSM 2279</strain>
    </source>
</reference>
<sequence>MADFVETTNTKSSNREFTNSISDLSVFQAVVDGLIEDNPFECTDYYQSGAAVDGIAVSKEYYTAKFIFEDNDAKTVGTLSVKCPTVAAYNAAVTAVLADTALATAIGGDCIHNSEKDSFSSTLKCHDVNGEIYYLTIGRDNARLTSYSDESIRTKVETWADGVTALV</sequence>
<gene>
    <name evidence="1" type="ORF">Metlim_0402</name>
</gene>
<dbReference type="RefSeq" id="WP_004076180.1">
    <property type="nucleotide sequence ID" value="NZ_CM001436.1"/>
</dbReference>
<evidence type="ECO:0000313" key="2">
    <source>
        <dbReference type="Proteomes" id="UP000005741"/>
    </source>
</evidence>
<dbReference type="HOGENOM" id="CLU_111882_0_0_2"/>
<name>H1Z1L5_9EURY</name>
<dbReference type="AlphaFoldDB" id="H1Z1L5"/>
<accession>H1Z1L5</accession>
<dbReference type="InParanoid" id="H1Z1L5"/>
<protein>
    <submittedName>
        <fullName evidence="1">Uncharacterized protein</fullName>
    </submittedName>
</protein>
<dbReference type="OrthoDB" id="117414at2157"/>
<proteinExistence type="predicted"/>